<organism evidence="5 6">
    <name type="scientific">Azoarcus taiwanensis</name>
    <dbReference type="NCBI Taxonomy" id="666964"/>
    <lineage>
        <taxon>Bacteria</taxon>
        <taxon>Pseudomonadati</taxon>
        <taxon>Pseudomonadota</taxon>
        <taxon>Betaproteobacteria</taxon>
        <taxon>Rhodocyclales</taxon>
        <taxon>Zoogloeaceae</taxon>
        <taxon>Azoarcus</taxon>
    </lineage>
</organism>
<dbReference type="GO" id="GO:0000976">
    <property type="term" value="F:transcription cis-regulatory region binding"/>
    <property type="evidence" value="ECO:0007669"/>
    <property type="project" value="TreeGrafter"/>
</dbReference>
<evidence type="ECO:0000256" key="1">
    <source>
        <dbReference type="ARBA" id="ARBA00023015"/>
    </source>
</evidence>
<dbReference type="GO" id="GO:0003700">
    <property type="term" value="F:DNA-binding transcription factor activity"/>
    <property type="evidence" value="ECO:0007669"/>
    <property type="project" value="InterPro"/>
</dbReference>
<gene>
    <name evidence="5" type="ORF">GPA21_07355</name>
</gene>
<keyword evidence="1" id="KW-0805">Transcription regulation</keyword>
<name>A0A972J9C1_9RHOO</name>
<dbReference type="PRINTS" id="PR00032">
    <property type="entry name" value="HTHARAC"/>
</dbReference>
<evidence type="ECO:0000259" key="4">
    <source>
        <dbReference type="PROSITE" id="PS01124"/>
    </source>
</evidence>
<dbReference type="PANTHER" id="PTHR47894">
    <property type="entry name" value="HTH-TYPE TRANSCRIPTIONAL REGULATOR GADX"/>
    <property type="match status" value="1"/>
</dbReference>
<dbReference type="PROSITE" id="PS01124">
    <property type="entry name" value="HTH_ARAC_FAMILY_2"/>
    <property type="match status" value="1"/>
</dbReference>
<keyword evidence="6" id="KW-1185">Reference proteome</keyword>
<proteinExistence type="predicted"/>
<protein>
    <submittedName>
        <fullName evidence="5">Helix-turn-helix domain-containing protein</fullName>
    </submittedName>
</protein>
<keyword evidence="3" id="KW-0804">Transcription</keyword>
<dbReference type="PANTHER" id="PTHR47894:SF1">
    <property type="entry name" value="HTH-TYPE TRANSCRIPTIONAL REGULATOR VQSM"/>
    <property type="match status" value="1"/>
</dbReference>
<sequence>MSGDIAAQTVTTADSATRNSGATVSIGFVTGMLSGMRSRGENVDDLLRGAGIPPAAIDNPGARVALRSYATLYKSVTEHLGDEAFGLLNTSLRPGTFEFLCRGMIGSPSLGIALERCARYLAVVLPDLRLEVERTHSWALLRIVEQSRVGHSRDDARRVFAFEWLLRLVHGLACWLVARSLSLSSVAFPFPRPTHADDYALIYTANSSFDASALEASFHANLLDLPIRRDDAALESFLQNGPETLTMLYRRDRETVRQVRDALAAALPASPGIDDIAADMHLSPRTLHRRLVQEGSSFRAIKDALRRDIALARLERENVPVSQLAHDLGFTDTSAFFRAFRKWTGQAPSRYRSR</sequence>
<keyword evidence="2" id="KW-0238">DNA-binding</keyword>
<dbReference type="EMBL" id="WTVM01000032">
    <property type="protein sequence ID" value="NMG02785.1"/>
    <property type="molecule type" value="Genomic_DNA"/>
</dbReference>
<dbReference type="InterPro" id="IPR020449">
    <property type="entry name" value="Tscrpt_reg_AraC-type_HTH"/>
</dbReference>
<dbReference type="InterPro" id="IPR009057">
    <property type="entry name" value="Homeodomain-like_sf"/>
</dbReference>
<dbReference type="Pfam" id="PF12833">
    <property type="entry name" value="HTH_18"/>
    <property type="match status" value="1"/>
</dbReference>
<evidence type="ECO:0000256" key="3">
    <source>
        <dbReference type="ARBA" id="ARBA00023163"/>
    </source>
</evidence>
<evidence type="ECO:0000313" key="6">
    <source>
        <dbReference type="Proteomes" id="UP000599523"/>
    </source>
</evidence>
<dbReference type="Proteomes" id="UP000599523">
    <property type="component" value="Unassembled WGS sequence"/>
</dbReference>
<comment type="caution">
    <text evidence="5">The sequence shown here is derived from an EMBL/GenBank/DDBJ whole genome shotgun (WGS) entry which is preliminary data.</text>
</comment>
<dbReference type="AlphaFoldDB" id="A0A972J9C1"/>
<dbReference type="InterPro" id="IPR018060">
    <property type="entry name" value="HTH_AraC"/>
</dbReference>
<dbReference type="GO" id="GO:0005829">
    <property type="term" value="C:cytosol"/>
    <property type="evidence" value="ECO:0007669"/>
    <property type="project" value="TreeGrafter"/>
</dbReference>
<dbReference type="InterPro" id="IPR032687">
    <property type="entry name" value="AraC-type_N"/>
</dbReference>
<reference evidence="5" key="1">
    <citation type="submission" date="2019-12" db="EMBL/GenBank/DDBJ databases">
        <title>Comparative genomics gives insights into the taxonomy of the Azoarcus-Aromatoleum group and reveals separate origins of nif in the plant-associated Azoarcus and non-plant-associated Aromatoleum sub-groups.</title>
        <authorList>
            <person name="Lafos M."/>
            <person name="Maluk M."/>
            <person name="Batista M."/>
            <person name="Junghare M."/>
            <person name="Carmona M."/>
            <person name="Faoro H."/>
            <person name="Cruz L.M."/>
            <person name="Battistoni F."/>
            <person name="De Souza E."/>
            <person name="Pedrosa F."/>
            <person name="Chen W.-M."/>
            <person name="Poole P.S."/>
            <person name="Dixon R.A."/>
            <person name="James E.K."/>
        </authorList>
    </citation>
    <scope>NUCLEOTIDE SEQUENCE</scope>
    <source>
        <strain evidence="5">NSC3</strain>
    </source>
</reference>
<dbReference type="Gene3D" id="1.10.10.60">
    <property type="entry name" value="Homeodomain-like"/>
    <property type="match status" value="1"/>
</dbReference>
<accession>A0A972J9C1</accession>
<evidence type="ECO:0000256" key="2">
    <source>
        <dbReference type="ARBA" id="ARBA00023125"/>
    </source>
</evidence>
<dbReference type="SUPFAM" id="SSF46689">
    <property type="entry name" value="Homeodomain-like"/>
    <property type="match status" value="1"/>
</dbReference>
<evidence type="ECO:0000313" key="5">
    <source>
        <dbReference type="EMBL" id="NMG02785.1"/>
    </source>
</evidence>
<feature type="domain" description="HTH araC/xylS-type" evidence="4">
    <location>
        <begin position="257"/>
        <end position="354"/>
    </location>
</feature>
<dbReference type="Pfam" id="PF12625">
    <property type="entry name" value="Arabinose_bd"/>
    <property type="match status" value="1"/>
</dbReference>
<dbReference type="SMART" id="SM00342">
    <property type="entry name" value="HTH_ARAC"/>
    <property type="match status" value="1"/>
</dbReference>